<dbReference type="InterPro" id="IPR009057">
    <property type="entry name" value="Homeodomain-like_sf"/>
</dbReference>
<dbReference type="InterPro" id="IPR041642">
    <property type="entry name" value="KstR_C"/>
</dbReference>
<dbReference type="SUPFAM" id="SSF46689">
    <property type="entry name" value="Homeodomain-like"/>
    <property type="match status" value="1"/>
</dbReference>
<evidence type="ECO:0000256" key="2">
    <source>
        <dbReference type="PROSITE-ProRule" id="PRU00335"/>
    </source>
</evidence>
<dbReference type="GO" id="GO:0000976">
    <property type="term" value="F:transcription cis-regulatory region binding"/>
    <property type="evidence" value="ECO:0007669"/>
    <property type="project" value="TreeGrafter"/>
</dbReference>
<proteinExistence type="predicted"/>
<evidence type="ECO:0000256" key="1">
    <source>
        <dbReference type="ARBA" id="ARBA00023125"/>
    </source>
</evidence>
<organism evidence="5 6">
    <name type="scientific">Mycolicibacterium iranicum</name>
    <name type="common">Mycobacterium iranicum</name>
    <dbReference type="NCBI Taxonomy" id="912594"/>
    <lineage>
        <taxon>Bacteria</taxon>
        <taxon>Bacillati</taxon>
        <taxon>Actinomycetota</taxon>
        <taxon>Actinomycetes</taxon>
        <taxon>Mycobacteriales</taxon>
        <taxon>Mycobacteriaceae</taxon>
        <taxon>Mycolicibacterium</taxon>
    </lineage>
</organism>
<feature type="domain" description="HTH tetR-type" evidence="4">
    <location>
        <begin position="36"/>
        <end position="96"/>
    </location>
</feature>
<dbReference type="RefSeq" id="WP_064284642.1">
    <property type="nucleotide sequence ID" value="NZ_LWCS01000059.1"/>
</dbReference>
<evidence type="ECO:0000256" key="3">
    <source>
        <dbReference type="SAM" id="MobiDB-lite"/>
    </source>
</evidence>
<dbReference type="Proteomes" id="UP000078396">
    <property type="component" value="Unassembled WGS sequence"/>
</dbReference>
<dbReference type="OrthoDB" id="4614986at2"/>
<comment type="caution">
    <text evidence="5">The sequence shown here is derived from an EMBL/GenBank/DDBJ whole genome shotgun (WGS) entry which is preliminary data.</text>
</comment>
<dbReference type="GO" id="GO:0003700">
    <property type="term" value="F:DNA-binding transcription factor activity"/>
    <property type="evidence" value="ECO:0007669"/>
    <property type="project" value="TreeGrafter"/>
</dbReference>
<sequence length="226" mass="24510">MTGSHARLRATTSPREANSGVGQKRSAASSRARSSARRREAILDAALLVAATGGYDAVQMRVIAERVGIAVGTLYRYFPAKTHVLVAALTREFHRLDEAGDWGAGASTPVERLERLTAQLHHRWQCDPLLTEAMTRAFAVADARAAAELDRAAAVIQTLLARTLSGGEPAPSDLHIAGVISDIWLANLVAFSGHRASAADTRDRIDRATRRLLSRAEETEVTKRYF</sequence>
<dbReference type="Pfam" id="PF17925">
    <property type="entry name" value="TetR_C_20"/>
    <property type="match status" value="1"/>
</dbReference>
<dbReference type="Pfam" id="PF00440">
    <property type="entry name" value="TetR_N"/>
    <property type="match status" value="1"/>
</dbReference>
<dbReference type="PANTHER" id="PTHR30055:SF242">
    <property type="entry name" value="HTH-TYPE TRANSCRIPTIONAL REPRESSOR KSTR"/>
    <property type="match status" value="1"/>
</dbReference>
<feature type="DNA-binding region" description="H-T-H motif" evidence="2">
    <location>
        <begin position="59"/>
        <end position="78"/>
    </location>
</feature>
<evidence type="ECO:0000313" key="6">
    <source>
        <dbReference type="Proteomes" id="UP000078396"/>
    </source>
</evidence>
<dbReference type="Gene3D" id="1.10.357.10">
    <property type="entry name" value="Tetracycline Repressor, domain 2"/>
    <property type="match status" value="1"/>
</dbReference>
<accession>A0A178LLW3</accession>
<keyword evidence="1 2" id="KW-0238">DNA-binding</keyword>
<feature type="region of interest" description="Disordered" evidence="3">
    <location>
        <begin position="1"/>
        <end position="34"/>
    </location>
</feature>
<name>A0A178LLW3_MYCIR</name>
<dbReference type="EMBL" id="LWCS01000059">
    <property type="protein sequence ID" value="OAN31225.1"/>
    <property type="molecule type" value="Genomic_DNA"/>
</dbReference>
<dbReference type="InterPro" id="IPR001647">
    <property type="entry name" value="HTH_TetR"/>
</dbReference>
<dbReference type="InterPro" id="IPR050109">
    <property type="entry name" value="HTH-type_TetR-like_transc_reg"/>
</dbReference>
<dbReference type="PROSITE" id="PS50977">
    <property type="entry name" value="HTH_TETR_2"/>
    <property type="match status" value="1"/>
</dbReference>
<reference evidence="5 6" key="1">
    <citation type="submission" date="2016-04" db="EMBL/GenBank/DDBJ databases">
        <title>Draft Genome Sequences of Staphylococcus capitis Strain H36, S. capitis Strain H65, S. cohnii Strain H62, S. hominis Strain H69, Mycobacterium iranicum Strain H39, Plantibacter sp. Strain H53, Pseudomonas oryzihabitans Strain H72, and Microbacterium sp. Strain H83, isolated from residential settings.</title>
        <authorList>
            <person name="Lymperopoulou D."/>
            <person name="Adams R.I."/>
            <person name="Lindow S."/>
            <person name="Coil D.A."/>
            <person name="Jospin G."/>
            <person name="Eisen J.A."/>
        </authorList>
    </citation>
    <scope>NUCLEOTIDE SEQUENCE [LARGE SCALE GENOMIC DNA]</scope>
    <source>
        <strain evidence="5 6">H39</strain>
    </source>
</reference>
<dbReference type="PRINTS" id="PR00455">
    <property type="entry name" value="HTHTETR"/>
</dbReference>
<gene>
    <name evidence="5" type="ORF">A4X20_29165</name>
</gene>
<evidence type="ECO:0000313" key="5">
    <source>
        <dbReference type="EMBL" id="OAN31225.1"/>
    </source>
</evidence>
<evidence type="ECO:0000259" key="4">
    <source>
        <dbReference type="PROSITE" id="PS50977"/>
    </source>
</evidence>
<dbReference type="AlphaFoldDB" id="A0A178LLW3"/>
<protein>
    <submittedName>
        <fullName evidence="5">TetR family transcriptional regulator</fullName>
    </submittedName>
</protein>
<dbReference type="PANTHER" id="PTHR30055">
    <property type="entry name" value="HTH-TYPE TRANSCRIPTIONAL REGULATOR RUTR"/>
    <property type="match status" value="1"/>
</dbReference>